<gene>
    <name evidence="2" type="ORF">SAMN05216289_11168</name>
</gene>
<name>A0A1I4XR29_9GAMM</name>
<dbReference type="OrthoDB" id="9979514at2"/>
<organism evidence="2 3">
    <name type="scientific">Dokdonella immobilis</name>
    <dbReference type="NCBI Taxonomy" id="578942"/>
    <lineage>
        <taxon>Bacteria</taxon>
        <taxon>Pseudomonadati</taxon>
        <taxon>Pseudomonadota</taxon>
        <taxon>Gammaproteobacteria</taxon>
        <taxon>Lysobacterales</taxon>
        <taxon>Rhodanobacteraceae</taxon>
        <taxon>Dokdonella</taxon>
    </lineage>
</organism>
<dbReference type="EMBL" id="FOVF01000011">
    <property type="protein sequence ID" value="SFN28294.1"/>
    <property type="molecule type" value="Genomic_DNA"/>
</dbReference>
<keyword evidence="1" id="KW-0732">Signal</keyword>
<evidence type="ECO:0000313" key="3">
    <source>
        <dbReference type="Proteomes" id="UP000198575"/>
    </source>
</evidence>
<dbReference type="AlphaFoldDB" id="A0A1I4XR29"/>
<reference evidence="2 3" key="1">
    <citation type="submission" date="2016-10" db="EMBL/GenBank/DDBJ databases">
        <authorList>
            <person name="de Groot N.N."/>
        </authorList>
    </citation>
    <scope>NUCLEOTIDE SEQUENCE [LARGE SCALE GENOMIC DNA]</scope>
    <source>
        <strain evidence="2 3">CGMCC 1.7659</strain>
    </source>
</reference>
<evidence type="ECO:0000313" key="2">
    <source>
        <dbReference type="EMBL" id="SFN28294.1"/>
    </source>
</evidence>
<dbReference type="STRING" id="578942.SAMN05216289_11168"/>
<dbReference type="RefSeq" id="WP_139224937.1">
    <property type="nucleotide sequence ID" value="NZ_FOVF01000011.1"/>
</dbReference>
<accession>A0A1I4XR29</accession>
<evidence type="ECO:0000256" key="1">
    <source>
        <dbReference type="SAM" id="SignalP"/>
    </source>
</evidence>
<proteinExistence type="predicted"/>
<feature type="chain" id="PRO_5011493339" evidence="1">
    <location>
        <begin position="26"/>
        <end position="132"/>
    </location>
</feature>
<feature type="signal peptide" evidence="1">
    <location>
        <begin position="1"/>
        <end position="25"/>
    </location>
</feature>
<protein>
    <submittedName>
        <fullName evidence="2">Uncharacterized protein</fullName>
    </submittedName>
</protein>
<sequence length="132" mass="14087">MRNPHFLFRFVLAAMALLAAPALIAAGPAKAGKSSAAPKAQATLREIEYPDLENKIGQKLVVYTTNNTTRSGTLVRYTNVTLTLQLGPEAGSIELAVPRKGVRKVMIEIGPADPLFLNEGKLQEGESGAKTN</sequence>
<keyword evidence="3" id="KW-1185">Reference proteome</keyword>
<dbReference type="Proteomes" id="UP000198575">
    <property type="component" value="Unassembled WGS sequence"/>
</dbReference>